<feature type="transmembrane region" description="Helical" evidence="8">
    <location>
        <begin position="371"/>
        <end position="393"/>
    </location>
</feature>
<keyword evidence="3" id="KW-0813">Transport</keyword>
<comment type="caution">
    <text evidence="9">The sequence shown here is derived from an EMBL/GenBank/DDBJ whole genome shotgun (WGS) entry which is preliminary data.</text>
</comment>
<feature type="transmembrane region" description="Helical" evidence="8">
    <location>
        <begin position="438"/>
        <end position="458"/>
    </location>
</feature>
<dbReference type="AlphaFoldDB" id="A0A9W4SNZ4"/>
<accession>A0A9W4SNZ4</accession>
<dbReference type="GO" id="GO:0005829">
    <property type="term" value="C:cytosol"/>
    <property type="evidence" value="ECO:0007669"/>
    <property type="project" value="TreeGrafter"/>
</dbReference>
<keyword evidence="4 8" id="KW-0812">Transmembrane</keyword>
<feature type="transmembrane region" description="Helical" evidence="8">
    <location>
        <begin position="413"/>
        <end position="431"/>
    </location>
</feature>
<keyword evidence="10" id="KW-1185">Reference proteome</keyword>
<feature type="transmembrane region" description="Helical" evidence="8">
    <location>
        <begin position="672"/>
        <end position="694"/>
    </location>
</feature>
<evidence type="ECO:0000256" key="8">
    <source>
        <dbReference type="SAM" id="Phobius"/>
    </source>
</evidence>
<keyword evidence="6 8" id="KW-0472">Membrane</keyword>
<dbReference type="GO" id="GO:0051721">
    <property type="term" value="F:protein phosphatase 2A binding"/>
    <property type="evidence" value="ECO:0007669"/>
    <property type="project" value="TreeGrafter"/>
</dbReference>
<organism evidence="9 10">
    <name type="scientific">Funneliformis geosporum</name>
    <dbReference type="NCBI Taxonomy" id="1117311"/>
    <lineage>
        <taxon>Eukaryota</taxon>
        <taxon>Fungi</taxon>
        <taxon>Fungi incertae sedis</taxon>
        <taxon>Mucoromycota</taxon>
        <taxon>Glomeromycotina</taxon>
        <taxon>Glomeromycetes</taxon>
        <taxon>Glomerales</taxon>
        <taxon>Glomeraceae</taxon>
        <taxon>Funneliformis</taxon>
    </lineage>
</organism>
<dbReference type="InterPro" id="IPR038511">
    <property type="entry name" value="TAP42/TAP46-like_sf"/>
</dbReference>
<dbReference type="GO" id="GO:0009966">
    <property type="term" value="P:regulation of signal transduction"/>
    <property type="evidence" value="ECO:0007669"/>
    <property type="project" value="InterPro"/>
</dbReference>
<sequence length="742" mass="84240">MTATAEKSLSDEFLLGQKFYNRIEATNVKIAITHFIKCAELTDKLSIFSANETVEDINTGDLRQDIKIEAYLGDLTTKLVDGDRMQILNKAKLHFEQFLRNIELHEILKEEDRKLIEQQSNGIIKDAAKKREDKIARYKREKEIKMKLESLQQLLPSIGDNDKEDFSRKYILTLIDLFIQKSMEQLLSIKQEFELLDQMRKIQEQTGPSSFVGLANDNKALNISKNLSGPLMTKDGKPLRPFVITNQREAIREQVFRPGWRLPTMTIDEYLDQEAARGNIISGGGQIPEKKEIDDNDEHAIDQETFKAREWDEFKDANPRGWGKFIINVYFDVIEQTYTPVPTSEINERPSQETSEEDTIQQVPPEDNYRVVYLIFLFQGVAMLLGWNVFITASVFFQQSFLGSAYADHFQNYFSVVYMSSNLFFLGLALLTHKSENISFRVTFAIALMIFIFLIIAISTQYVEFFGPTIYFYFVVTSVGIMGATAAIQQNEIFALVSQFSPIYTQSIMSALTVPISSNLNMSKENDLRHTREQVRMIQSAENVETTYDTKLLIGTFNKIRILAFTVGFVFFVTLSLFPSITASIKSIVVEHDKSKFHQDYLFIPLHFLVFNIGDWLGRCLPSLESFSTTDSKKLALMSIARIIFFPIFLMCNVDVGSNGARILPLMINSDLIYFSTLWLFAVSNGYMGSLTMMAAPQIEGVTKGLAGTIMSFCLGLGLAIGSVFSFPMRAISCSCNPIGNN</sequence>
<proteinExistence type="inferred from homology"/>
<dbReference type="GO" id="GO:0005337">
    <property type="term" value="F:nucleoside transmembrane transporter activity"/>
    <property type="evidence" value="ECO:0007669"/>
    <property type="project" value="InterPro"/>
</dbReference>
<evidence type="ECO:0000256" key="1">
    <source>
        <dbReference type="ARBA" id="ARBA00004141"/>
    </source>
</evidence>
<evidence type="ECO:0000313" key="9">
    <source>
        <dbReference type="EMBL" id="CAI2177275.1"/>
    </source>
</evidence>
<protein>
    <submittedName>
        <fullName evidence="9">7941_t:CDS:1</fullName>
    </submittedName>
</protein>
<keyword evidence="5 8" id="KW-1133">Transmembrane helix</keyword>
<evidence type="ECO:0000256" key="7">
    <source>
        <dbReference type="SAM" id="MobiDB-lite"/>
    </source>
</evidence>
<feature type="transmembrane region" description="Helical" evidence="8">
    <location>
        <begin position="470"/>
        <end position="488"/>
    </location>
</feature>
<dbReference type="Gene3D" id="1.25.40.540">
    <property type="entry name" value="TAP42-like family"/>
    <property type="match status" value="1"/>
</dbReference>
<dbReference type="Proteomes" id="UP001153678">
    <property type="component" value="Unassembled WGS sequence"/>
</dbReference>
<evidence type="ECO:0000256" key="5">
    <source>
        <dbReference type="ARBA" id="ARBA00022989"/>
    </source>
</evidence>
<dbReference type="InterPro" id="IPR007304">
    <property type="entry name" value="TAP46-like"/>
</dbReference>
<feature type="transmembrane region" description="Helical" evidence="8">
    <location>
        <begin position="601"/>
        <end position="622"/>
    </location>
</feature>
<evidence type="ECO:0000256" key="4">
    <source>
        <dbReference type="ARBA" id="ARBA00022692"/>
    </source>
</evidence>
<dbReference type="GO" id="GO:0035303">
    <property type="term" value="P:regulation of dephosphorylation"/>
    <property type="evidence" value="ECO:0007669"/>
    <property type="project" value="TreeGrafter"/>
</dbReference>
<dbReference type="OrthoDB" id="10261753at2759"/>
<dbReference type="Pfam" id="PF01733">
    <property type="entry name" value="Nucleoside_tran"/>
    <property type="match status" value="1"/>
</dbReference>
<name>A0A9W4SNZ4_9GLOM</name>
<dbReference type="EMBL" id="CAMKVN010001646">
    <property type="protein sequence ID" value="CAI2177275.1"/>
    <property type="molecule type" value="Genomic_DNA"/>
</dbReference>
<evidence type="ECO:0000256" key="2">
    <source>
        <dbReference type="ARBA" id="ARBA00007965"/>
    </source>
</evidence>
<feature type="transmembrane region" description="Helical" evidence="8">
    <location>
        <begin position="634"/>
        <end position="652"/>
    </location>
</feature>
<evidence type="ECO:0000256" key="6">
    <source>
        <dbReference type="ARBA" id="ARBA00023136"/>
    </source>
</evidence>
<dbReference type="PANTHER" id="PTHR10933">
    <property type="entry name" value="IMMUNOGLOBULIN-BINDING PROTEIN 1"/>
    <property type="match status" value="1"/>
</dbReference>
<feature type="transmembrane region" description="Helical" evidence="8">
    <location>
        <begin position="706"/>
        <end position="727"/>
    </location>
</feature>
<reference evidence="9" key="1">
    <citation type="submission" date="2022-08" db="EMBL/GenBank/DDBJ databases">
        <authorList>
            <person name="Kallberg Y."/>
            <person name="Tangrot J."/>
            <person name="Rosling A."/>
        </authorList>
    </citation>
    <scope>NUCLEOTIDE SEQUENCE</scope>
    <source>
        <strain evidence="9">Wild A</strain>
    </source>
</reference>
<evidence type="ECO:0000256" key="3">
    <source>
        <dbReference type="ARBA" id="ARBA00022448"/>
    </source>
</evidence>
<dbReference type="InterPro" id="IPR002259">
    <property type="entry name" value="Eqnu_transpt"/>
</dbReference>
<feature type="transmembrane region" description="Helical" evidence="8">
    <location>
        <begin position="562"/>
        <end position="581"/>
    </location>
</feature>
<dbReference type="Pfam" id="PF04177">
    <property type="entry name" value="TAP42"/>
    <property type="match status" value="1"/>
</dbReference>
<dbReference type="PANTHER" id="PTHR10933:SF9">
    <property type="entry name" value="IMMUNOGLOBULIN-BINDING PROTEIN 1"/>
    <property type="match status" value="1"/>
</dbReference>
<evidence type="ECO:0000313" key="10">
    <source>
        <dbReference type="Proteomes" id="UP001153678"/>
    </source>
</evidence>
<feature type="region of interest" description="Disordered" evidence="7">
    <location>
        <begin position="343"/>
        <end position="362"/>
    </location>
</feature>
<gene>
    <name evidence="9" type="ORF">FWILDA_LOCUS8005</name>
</gene>
<comment type="similarity">
    <text evidence="2">Belongs to the SLC29A/ENT transporter (TC 2.A.57) family.</text>
</comment>
<dbReference type="GO" id="GO:0016020">
    <property type="term" value="C:membrane"/>
    <property type="evidence" value="ECO:0007669"/>
    <property type="project" value="UniProtKB-SubCell"/>
</dbReference>
<comment type="subcellular location">
    <subcellularLocation>
        <location evidence="1">Membrane</location>
        <topology evidence="1">Multi-pass membrane protein</topology>
    </subcellularLocation>
</comment>